<keyword evidence="13 21" id="KW-0472">Membrane</keyword>
<keyword evidence="5 21" id="KW-0109">Calcium transport</keyword>
<evidence type="ECO:0000256" key="17">
    <source>
        <dbReference type="ARBA" id="ARBA00023329"/>
    </source>
</evidence>
<evidence type="ECO:0000256" key="12">
    <source>
        <dbReference type="ARBA" id="ARBA00023065"/>
    </source>
</evidence>
<dbReference type="GO" id="GO:0005220">
    <property type="term" value="F:inositol 1,4,5-trisphosphate-gated calcium channel activity"/>
    <property type="evidence" value="ECO:0007669"/>
    <property type="project" value="UniProtKB-UniRule"/>
</dbReference>
<dbReference type="Ensembl" id="ENSVKKT00000029449.1">
    <property type="protein sequence ID" value="ENSVKKP00000028764.1"/>
    <property type="gene ID" value="ENSVKKG00000014892.1"/>
</dbReference>
<keyword evidence="26" id="KW-1185">Reference proteome</keyword>
<feature type="transmembrane region" description="Helical" evidence="21">
    <location>
        <begin position="2454"/>
        <end position="2477"/>
    </location>
</feature>
<dbReference type="Gene3D" id="1.25.10.30">
    <property type="entry name" value="IP3 receptor type 1 binding core, RIH domain"/>
    <property type="match status" value="1"/>
</dbReference>
<evidence type="ECO:0000313" key="26">
    <source>
        <dbReference type="Proteomes" id="UP000694545"/>
    </source>
</evidence>
<feature type="domain" description="MIR" evidence="24">
    <location>
        <begin position="231"/>
        <end position="287"/>
    </location>
</feature>
<dbReference type="InterPro" id="IPR016093">
    <property type="entry name" value="MIR_motif"/>
</dbReference>
<evidence type="ECO:0000256" key="1">
    <source>
        <dbReference type="ARBA" id="ARBA00004477"/>
    </source>
</evidence>
<dbReference type="SMART" id="SM00472">
    <property type="entry name" value="MIR"/>
    <property type="match status" value="4"/>
</dbReference>
<evidence type="ECO:0000256" key="19">
    <source>
        <dbReference type="ARBA" id="ARBA00059076"/>
    </source>
</evidence>
<keyword evidence="11 21" id="KW-1133">Transmembrane helix</keyword>
<dbReference type="Pfam" id="PF08709">
    <property type="entry name" value="Ins145_P3_rec"/>
    <property type="match status" value="1"/>
</dbReference>
<dbReference type="GO" id="GO:0030658">
    <property type="term" value="C:transport vesicle membrane"/>
    <property type="evidence" value="ECO:0007669"/>
    <property type="project" value="UniProtKB-SubCell"/>
</dbReference>
<feature type="compositionally biased region" description="Basic and acidic residues" evidence="23">
    <location>
        <begin position="1794"/>
        <end position="1808"/>
    </location>
</feature>
<keyword evidence="12 21" id="KW-0406">Ion transport</keyword>
<dbReference type="InterPro" id="IPR035910">
    <property type="entry name" value="RyR/IP3R_RIH_dom_sf"/>
</dbReference>
<keyword evidence="4 21" id="KW-0813">Transport</keyword>
<evidence type="ECO:0000256" key="3">
    <source>
        <dbReference type="ARBA" id="ARBA00009453"/>
    </source>
</evidence>
<dbReference type="CDD" id="cd23287">
    <property type="entry name" value="beta-trefoil_MIR_ITPR1"/>
    <property type="match status" value="1"/>
</dbReference>
<reference evidence="25" key="1">
    <citation type="submission" date="2025-08" db="UniProtKB">
        <authorList>
            <consortium name="Ensembl"/>
        </authorList>
    </citation>
    <scope>IDENTIFICATION</scope>
</reference>
<evidence type="ECO:0000256" key="4">
    <source>
        <dbReference type="ARBA" id="ARBA00022448"/>
    </source>
</evidence>
<dbReference type="InterPro" id="IPR014821">
    <property type="entry name" value="Ins145_P3_rcpt"/>
</dbReference>
<reference evidence="25" key="2">
    <citation type="submission" date="2025-09" db="UniProtKB">
        <authorList>
            <consortium name="Ensembl"/>
        </authorList>
    </citation>
    <scope>IDENTIFICATION</scope>
</reference>
<organism evidence="25 26">
    <name type="scientific">Varanus komodoensis</name>
    <name type="common">Komodo dragon</name>
    <dbReference type="NCBI Taxonomy" id="61221"/>
    <lineage>
        <taxon>Eukaryota</taxon>
        <taxon>Metazoa</taxon>
        <taxon>Chordata</taxon>
        <taxon>Craniata</taxon>
        <taxon>Vertebrata</taxon>
        <taxon>Euteleostomi</taxon>
        <taxon>Lepidosauria</taxon>
        <taxon>Squamata</taxon>
        <taxon>Bifurcata</taxon>
        <taxon>Unidentata</taxon>
        <taxon>Episquamata</taxon>
        <taxon>Toxicofera</taxon>
        <taxon>Anguimorpha</taxon>
        <taxon>Paleoanguimorpha</taxon>
        <taxon>Varanoidea</taxon>
        <taxon>Varanidae</taxon>
        <taxon>Varanus</taxon>
    </lineage>
</organism>
<dbReference type="Pfam" id="PF01365">
    <property type="entry name" value="RYDR_ITPR"/>
    <property type="match status" value="2"/>
</dbReference>
<dbReference type="PRINTS" id="PR00779">
    <property type="entry name" value="INSP3RECEPTR"/>
</dbReference>
<evidence type="ECO:0000256" key="20">
    <source>
        <dbReference type="ARBA" id="ARBA00061937"/>
    </source>
</evidence>
<dbReference type="Pfam" id="PF08454">
    <property type="entry name" value="RIH_assoc"/>
    <property type="match status" value="1"/>
</dbReference>
<evidence type="ECO:0000256" key="7">
    <source>
        <dbReference type="ARBA" id="ARBA00022692"/>
    </source>
</evidence>
<evidence type="ECO:0000256" key="21">
    <source>
        <dbReference type="RuleBase" id="RU368044"/>
    </source>
</evidence>
<dbReference type="Gene3D" id="1.10.287.70">
    <property type="match status" value="1"/>
</dbReference>
<dbReference type="InterPro" id="IPR013662">
    <property type="entry name" value="RIH_assoc-dom"/>
</dbReference>
<dbReference type="InterPro" id="IPR016024">
    <property type="entry name" value="ARM-type_fold"/>
</dbReference>
<comment type="domain">
    <text evidence="21">The ITPR1 structure has a large solenoid CY assembly built around the central helical bundle made of the C-terminal domains from four ITPR1 subunits. The solenoid scaffold includes domains responsible for binding of ligands and regulatory proteins and is connected via an allosteric nexus at the cytosolic-membrane interface to the transmembrane channel assembly. Six transmembrane helices from each subunit form the central ion-conduction pore.</text>
</comment>
<dbReference type="GO" id="GO:0070679">
    <property type="term" value="F:inositol 1,4,5 trisphosphate binding"/>
    <property type="evidence" value="ECO:0007669"/>
    <property type="project" value="UniProtKB-UniRule"/>
</dbReference>
<comment type="function">
    <text evidence="19">Inositol 1,4,5-trisphosphate-gated calcium channel that upon inositol 1,4,5-trisphosphate binding transports calcium from the endoplasmic reticulum lumen to cytoplasm. Exists in two states; a long-lived closed state where the channel is essentially 'parked' with only very rare visits to an open state and that ligands facilitate the transition from the 'parked' state into a 'drive' mode represented by periods of bursting activity.</text>
</comment>
<evidence type="ECO:0000256" key="8">
    <source>
        <dbReference type="ARBA" id="ARBA00022737"/>
    </source>
</evidence>
<keyword evidence="6 21" id="KW-0107">Calcium channel</keyword>
<comment type="subunit">
    <text evidence="20">Homotetramer. Interacts with CABP1. Interacts with BOK; regulates ITPR2 expression. Interacts with BCL2L10. Interacts with TRPC4. Interacts with CHGA and CHGB.</text>
</comment>
<keyword evidence="17" id="KW-0968">Cytoplasmic vesicle</keyword>
<dbReference type="PANTHER" id="PTHR45816:SF2">
    <property type="entry name" value="INOSITOL 1,4,5-TRISPHOSPHATE RECEPTOR"/>
    <property type="match status" value="1"/>
</dbReference>
<feature type="domain" description="MIR" evidence="24">
    <location>
        <begin position="112"/>
        <end position="166"/>
    </location>
</feature>
<evidence type="ECO:0000256" key="14">
    <source>
        <dbReference type="ARBA" id="ARBA00023170"/>
    </source>
</evidence>
<dbReference type="FunFam" id="2.80.10.50:FF:000005">
    <property type="entry name" value="Inositol 1,4,5-trisphosphate receptor type 2"/>
    <property type="match status" value="1"/>
</dbReference>
<keyword evidence="16 21" id="KW-0407">Ion channel</keyword>
<protein>
    <recommendedName>
        <fullName evidence="21">Inositol 1,4,5-trisphosphate receptor</fullName>
    </recommendedName>
</protein>
<evidence type="ECO:0000256" key="16">
    <source>
        <dbReference type="ARBA" id="ARBA00023303"/>
    </source>
</evidence>
<keyword evidence="7 21" id="KW-0812">Transmembrane</keyword>
<evidence type="ECO:0000256" key="11">
    <source>
        <dbReference type="ARBA" id="ARBA00022989"/>
    </source>
</evidence>
<dbReference type="FunFam" id="1.10.287.70:FF:000024">
    <property type="entry name" value="Inositol 1,4,5-trisphosphate receptor type 3"/>
    <property type="match status" value="1"/>
</dbReference>
<dbReference type="InterPro" id="IPR015925">
    <property type="entry name" value="Ryanodine_IP3_receptor"/>
</dbReference>
<dbReference type="InterPro" id="IPR036300">
    <property type="entry name" value="MIR_dom_sf"/>
</dbReference>
<dbReference type="GO" id="GO:0051209">
    <property type="term" value="P:release of sequestered calcium ion into cytosol"/>
    <property type="evidence" value="ECO:0007669"/>
    <property type="project" value="UniProtKB-UniRule"/>
</dbReference>
<dbReference type="Gene3D" id="2.80.10.50">
    <property type="match status" value="2"/>
</dbReference>
<comment type="subcellular location">
    <subcellularLocation>
        <location evidence="2">Cytoplasmic vesicle</location>
        <location evidence="2">Secretory vesicle membrane</location>
        <topology evidence="2">Multi-pass membrane protein</topology>
    </subcellularLocation>
    <subcellularLocation>
        <location evidence="1 21">Endoplasmic reticulum membrane</location>
        <topology evidence="1 21">Multi-pass membrane protein</topology>
    </subcellularLocation>
</comment>
<proteinExistence type="inferred from homology"/>
<dbReference type="SUPFAM" id="SSF100909">
    <property type="entry name" value="IP3 receptor type 1 binding core, domain 2"/>
    <property type="match status" value="2"/>
</dbReference>
<feature type="domain" description="MIR" evidence="24">
    <location>
        <begin position="294"/>
        <end position="358"/>
    </location>
</feature>
<evidence type="ECO:0000259" key="24">
    <source>
        <dbReference type="PROSITE" id="PS50919"/>
    </source>
</evidence>
<evidence type="ECO:0000256" key="13">
    <source>
        <dbReference type="ARBA" id="ARBA00023136"/>
    </source>
</evidence>
<keyword evidence="8" id="KW-0677">Repeat</keyword>
<dbReference type="SUPFAM" id="SSF82109">
    <property type="entry name" value="MIR domain"/>
    <property type="match status" value="2"/>
</dbReference>
<dbReference type="Pfam" id="PF02815">
    <property type="entry name" value="MIR"/>
    <property type="match status" value="1"/>
</dbReference>
<comment type="catalytic activity">
    <reaction evidence="18">
        <text>Ca(2+)(in) = Ca(2+)(out)</text>
        <dbReference type="Rhea" id="RHEA:29671"/>
        <dbReference type="ChEBI" id="CHEBI:29108"/>
    </reaction>
</comment>
<dbReference type="FunFam" id="1.25.10.30:FF:000001">
    <property type="entry name" value="Inositol 1,4,5-trisphosphate receptor, type 2"/>
    <property type="match status" value="1"/>
</dbReference>
<evidence type="ECO:0000256" key="18">
    <source>
        <dbReference type="ARBA" id="ARBA00036634"/>
    </source>
</evidence>
<feature type="domain" description="MIR" evidence="24">
    <location>
        <begin position="364"/>
        <end position="420"/>
    </location>
</feature>
<evidence type="ECO:0000256" key="9">
    <source>
        <dbReference type="ARBA" id="ARBA00022824"/>
    </source>
</evidence>
<evidence type="ECO:0000256" key="23">
    <source>
        <dbReference type="SAM" id="MobiDB-lite"/>
    </source>
</evidence>
<dbReference type="Pfam" id="PF00520">
    <property type="entry name" value="Ion_trans"/>
    <property type="match status" value="1"/>
</dbReference>
<dbReference type="FunFam" id="2.80.10.50:FF:000002">
    <property type="entry name" value="Inositol 1,4,5-trisphosphate receptor type 2"/>
    <property type="match status" value="1"/>
</dbReference>
<dbReference type="PANTHER" id="PTHR45816">
    <property type="entry name" value="MIR DOMAIN-CONTAINING PROTEIN"/>
    <property type="match status" value="1"/>
</dbReference>
<keyword evidence="9 21" id="KW-0256">Endoplasmic reticulum</keyword>
<keyword evidence="22" id="KW-0175">Coiled coil</keyword>
<feature type="transmembrane region" description="Helical" evidence="21">
    <location>
        <begin position="2306"/>
        <end position="2331"/>
    </location>
</feature>
<feature type="region of interest" description="Disordered" evidence="23">
    <location>
        <begin position="1791"/>
        <end position="1817"/>
    </location>
</feature>
<evidence type="ECO:0000256" key="15">
    <source>
        <dbReference type="ARBA" id="ARBA00023286"/>
    </source>
</evidence>
<feature type="transmembrane region" description="Helical" evidence="21">
    <location>
        <begin position="2184"/>
        <end position="2206"/>
    </location>
</feature>
<evidence type="ECO:0000256" key="22">
    <source>
        <dbReference type="SAM" id="Coils"/>
    </source>
</evidence>
<dbReference type="InterPro" id="IPR000699">
    <property type="entry name" value="RIH_dom"/>
</dbReference>
<evidence type="ECO:0000256" key="10">
    <source>
        <dbReference type="ARBA" id="ARBA00022837"/>
    </source>
</evidence>
<comment type="similarity">
    <text evidence="3 21">Belongs to the InsP3 receptor family.</text>
</comment>
<feature type="transmembrane region" description="Helical" evidence="21">
    <location>
        <begin position="2218"/>
        <end position="2238"/>
    </location>
</feature>
<feature type="coiled-coil region" evidence="22">
    <location>
        <begin position="2571"/>
        <end position="2612"/>
    </location>
</feature>
<dbReference type="PROSITE" id="PS50919">
    <property type="entry name" value="MIR"/>
    <property type="match status" value="4"/>
</dbReference>
<evidence type="ECO:0000313" key="25">
    <source>
        <dbReference type="Ensembl" id="ENSVKKP00000028764.1"/>
    </source>
</evidence>
<evidence type="ECO:0000256" key="2">
    <source>
        <dbReference type="ARBA" id="ARBA00004638"/>
    </source>
</evidence>
<dbReference type="GO" id="GO:0005789">
    <property type="term" value="C:endoplasmic reticulum membrane"/>
    <property type="evidence" value="ECO:0007669"/>
    <property type="project" value="UniProtKB-SubCell"/>
</dbReference>
<dbReference type="Proteomes" id="UP000694545">
    <property type="component" value="Unplaced"/>
</dbReference>
<dbReference type="InterPro" id="IPR000493">
    <property type="entry name" value="InsP3_rcpt"/>
</dbReference>
<keyword evidence="14 21" id="KW-0675">Receptor</keyword>
<keyword evidence="10 21" id="KW-0106">Calcium</keyword>
<evidence type="ECO:0000256" key="5">
    <source>
        <dbReference type="ARBA" id="ARBA00022568"/>
    </source>
</evidence>
<dbReference type="InterPro" id="IPR005821">
    <property type="entry name" value="Ion_trans_dom"/>
</dbReference>
<comment type="function">
    <text evidence="21">Receptor for inositol 1,4,5-trisphosphate, a second messenger that mediates the release of intracellular calcium.</text>
</comment>
<feature type="region of interest" description="Disordered" evidence="23">
    <location>
        <begin position="1840"/>
        <end position="1860"/>
    </location>
</feature>
<accession>A0A8D2LZ50</accession>
<keyword evidence="15 21" id="KW-1071">Ligand-gated ion channel</keyword>
<feature type="compositionally biased region" description="Basic and acidic residues" evidence="23">
    <location>
        <begin position="1840"/>
        <end position="1849"/>
    </location>
</feature>
<feature type="transmembrane region" description="Helical" evidence="21">
    <location>
        <begin position="2352"/>
        <end position="2374"/>
    </location>
</feature>
<sequence>MSDKMSSFLHIGDICSLYAEGSTNGFISTLGLVDDRCVVQPETGDLNNPPKKFRDCLFKLCPMNRYSAQKQFWKAAKPGANSTTDAVLLNKLHHAADLEKKQNETENKKLLGTVIQYGNVIQLLHLKSNKYLTVNKRLPALLEKNAMRVTLDEAGNEGSWFYIQPFYKLRSIGDSVVIGDKVVLNPVNAGQPLHASSHQLVDNPGCNEVNSVNCNTSWKIVLFMKWSDNKDDILKGGDVVRLFHAEQEKFLTCDEHRKKQHVFLRTTGRQSATSATSSKALWEVEVVQHDPCRGGAGYWNSLFRFKHLATGHYLAAELDPDQDAARRGSHNAPEKMAYSLVSVPEGNDISSIFELDPTTLRGGDSLVPRNSYVRLRHLCTNTWVHSTNIPIDKEEEKPVMLKIGTSPVKEDKEAFAIVPVSPAEVRDLDFANDASKVLGSIAGKLEKGTITQNERRSVTKLLEDLVYFVTGGTNSGQDVLEVMFSKPNRERQKLMREQNILKQIFKLLQAPFTDCGDGPMLRLEELGDQRHAPFRHICRLCYRVLRHSQQDYRKNQEYIAKQFGFMQKQIGYDVLAEDTITALLHNNRKLLEKHITAAEIETFVSLVRKNREPRFLDYLSDLCVSMNKSIPVTQELICKAVLNPANADILIETKLVLSRFEFEELSSGENTLEVGEDEEEVWLFWRDSNKEVRSKSIRELAQDAKEGQKEDRDVLSYYRYQLNLFARMCLDRQYLAINEISGQLDVDLILRCMSDENLPYDLRASFCRLMLHMHVDRDPQEQVTPVKYARLWSEIPSEIAINDYDSSGTSKDEIKERFAQTMDFVEEYLRDVVCQRFPFSDKEKNKLTFEVVNLARNLIYFGFYNFCDLLRLTKILLAILDCVHVATIFPITKVAKGEERSNVMRSIHGVGELMTQVVLRGGGFLPMTPLAAAPEGNVKQVEPEKEDILVMDTKLKIIEILQFILNVRLDYRISCLLCIFKREFDESNAQTPDSPTGNNSPEMPNVPGDFSFCSNFTFFCVFSEENTPLDLDDHGGRTFLRVLLHLTMHDYPPLVSGALQLLFRHFSQRQEVLQAFKQVQLLVTSQDVDNYKQIKQDLDQLRSIVEKSELWVYKGQGKGNEGHSKSRKPESTSSYNYRVVKEILLRLSKLCVQESILVRKSRKQQQRLLRNMGAHTVVLELLQIPYEKAEDTRMQEIMKLAHEFLQNFCAGNQQNQALLHKHINLFLNPGILEAVTMQHIFMNNFQLCSEINERVVQHFVHCIETHGRNVQYIKFLQTIVKAEGKFIKKCQDMVMAELVNAGEDVLVFYNDRASFQTLVQMMRSERDRMDENSALMYHIHLVELLAVCTEGKNVYTEIKCNSLLPLDDIVRVVTHEDCIPEVKIAYINFLNHCYVDTEVEMKEIYTSNHMWKLFENFLVDICRTCNNTSDRKHADSVLEKYVTEIVMSIVTTFFSSPFSDQSTTLQTRQPVFVQLLQGVFRVYHCNWLMPSQKASVESCIRVLSDVAKSRAIAIPVDLDSQVNNLFLKSHNIVQKTAMNWRMTARNAARRDSVMAASRDYRNIIERLQDIVSALEDRLRPLVQAELSVLVDVLHRPELLFPENTDARRKCESGGFICKLIKHTKQLLEENEEKLCIKVLQTLREMMTKDRGYGEKGEALRLVLVNRYYDMRCSLFAHCLGFNLFIGGGSGSSSANRGEMSLAEVQCHLDKEGASNLVIDLIMNATSDRVFHESILLAIALLEGGNTIIQVGEIFWYQSGKDQKDKKFFKVFYDRMKVAQQEIKATVTVNTSDLGNKKKDDDSDRDVPARKRGNSSITEEARDQLVEASCATRKAYNTYRREADPDDHYSTADGAPTTADKNKDELEMSVVITIMQPILRFLQLLCENHNRDLQNFLRCQNNKTNYNLVCETLQFLDCICGSTTGGLGLLGLYINEKNVALINQTLESLTEYCQGPCHENQNCIATHESNGIDIITALILNDINPLGKKRMDLVLELKNNASKLLLAIMESRHDSENAERILYNMRPKELVEVIKKAYLQGEVEFEDGENGEDLAASPRNVGHNIYILAHQLARHNKELQNMLKPGGQIDGDEALEFYAKHTAQIEIVRSDRTMEQIVFPVPSICEFLTKESKLRIYYTTERDEQGSKINDFFMRSEDLFNEMNWQKKLRGMLHILYWCSRNMSFWSSISFNLAVLMNLLVAFFYPFKGVKGGTGTLEPHLSGLLWTAMLISLAIVIALPKPHGIRALIASTILRLIFSVGLQPTLFLLGAFNVCNKIIFLMSFVGNCGTFTRGYKAMIMDVEFLYHLLYLLICAMGLFVHEFFYSLLLFDLVYREETLLNVIKSVTRNGRSIILTAVLALILVYLFSIVGYLFFKDDFILEVDKLPNETEFLYSNVCRIGSTEEEDKEHTCETLLMCIVTVLSHGLRSGGGVGDVLRKPSKEEPLFAARVIYDLLFFFMVIIIVLNLIFGVIIDTFADLRSEKQKKEEILKTTCFICGLERDKFDNKTVTFEEHIKEEHNMWHYLFFIVLVKVKDSTEYTGPESYVAEMIKERNLDWFPRMRAMSLVSSDSEGEQNELRNLQEKLESTMKLVSNLSSQLSELKDQVRNTEKLSITDKWTYLCINMDE</sequence>
<evidence type="ECO:0000256" key="6">
    <source>
        <dbReference type="ARBA" id="ARBA00022673"/>
    </source>
</evidence>
<name>A0A8D2LZ50_VARKO</name>
<dbReference type="SUPFAM" id="SSF48371">
    <property type="entry name" value="ARM repeat"/>
    <property type="match status" value="1"/>
</dbReference>